<reference evidence="2 3" key="1">
    <citation type="submission" date="2012-06" db="EMBL/GenBank/DDBJ databases">
        <title>Finished chromosome of genome of Microcoleus sp. PCC 7113.</title>
        <authorList>
            <consortium name="US DOE Joint Genome Institute"/>
            <person name="Gugger M."/>
            <person name="Coursin T."/>
            <person name="Rippka R."/>
            <person name="Tandeau De Marsac N."/>
            <person name="Huntemann M."/>
            <person name="Wei C.-L."/>
            <person name="Han J."/>
            <person name="Detter J.C."/>
            <person name="Han C."/>
            <person name="Tapia R."/>
            <person name="Chen A."/>
            <person name="Kyrpides N."/>
            <person name="Mavromatis K."/>
            <person name="Markowitz V."/>
            <person name="Szeto E."/>
            <person name="Ivanova N."/>
            <person name="Pagani I."/>
            <person name="Pati A."/>
            <person name="Goodwin L."/>
            <person name="Nordberg H.P."/>
            <person name="Cantor M.N."/>
            <person name="Hua S.X."/>
            <person name="Woyke T."/>
            <person name="Kerfeld C.A."/>
        </authorList>
    </citation>
    <scope>NUCLEOTIDE SEQUENCE [LARGE SCALE GENOMIC DNA]</scope>
    <source>
        <strain evidence="2 3">PCC 7113</strain>
    </source>
</reference>
<organism evidence="2 3">
    <name type="scientific">Allocoleopsis franciscana PCC 7113</name>
    <dbReference type="NCBI Taxonomy" id="1173027"/>
    <lineage>
        <taxon>Bacteria</taxon>
        <taxon>Bacillati</taxon>
        <taxon>Cyanobacteriota</taxon>
        <taxon>Cyanophyceae</taxon>
        <taxon>Coleofasciculales</taxon>
        <taxon>Coleofasciculaceae</taxon>
        <taxon>Allocoleopsis</taxon>
        <taxon>Allocoleopsis franciscana</taxon>
    </lineage>
</organism>
<keyword evidence="3" id="KW-1185">Reference proteome</keyword>
<dbReference type="Proteomes" id="UP000010471">
    <property type="component" value="Chromosome"/>
</dbReference>
<evidence type="ECO:0000313" key="3">
    <source>
        <dbReference type="Proteomes" id="UP000010471"/>
    </source>
</evidence>
<dbReference type="AlphaFoldDB" id="K9W7W8"/>
<dbReference type="KEGG" id="mic:Mic7113_0569"/>
<dbReference type="STRING" id="1173027.Mic7113_0569"/>
<sequence>MILDFAGVMDKVPSLHSGNQDNDLEKSSKSQNLKSKI</sequence>
<feature type="region of interest" description="Disordered" evidence="1">
    <location>
        <begin position="1"/>
        <end position="37"/>
    </location>
</feature>
<gene>
    <name evidence="2" type="ORF">Mic7113_0569</name>
</gene>
<dbReference type="EMBL" id="CP003630">
    <property type="protein sequence ID" value="AFZ16485.1"/>
    <property type="molecule type" value="Genomic_DNA"/>
</dbReference>
<accession>K9W7W8</accession>
<evidence type="ECO:0000256" key="1">
    <source>
        <dbReference type="SAM" id="MobiDB-lite"/>
    </source>
</evidence>
<dbReference type="HOGENOM" id="CLU_3345974_0_0_3"/>
<protein>
    <submittedName>
        <fullName evidence="2">Uncharacterized protein</fullName>
    </submittedName>
</protein>
<evidence type="ECO:0000313" key="2">
    <source>
        <dbReference type="EMBL" id="AFZ16485.1"/>
    </source>
</evidence>
<name>K9W7W8_9CYAN</name>
<proteinExistence type="predicted"/>